<organism evidence="2 3">
    <name type="scientific">Reticulibacter mediterranei</name>
    <dbReference type="NCBI Taxonomy" id="2778369"/>
    <lineage>
        <taxon>Bacteria</taxon>
        <taxon>Bacillati</taxon>
        <taxon>Chloroflexota</taxon>
        <taxon>Ktedonobacteria</taxon>
        <taxon>Ktedonobacterales</taxon>
        <taxon>Reticulibacteraceae</taxon>
        <taxon>Reticulibacter</taxon>
    </lineage>
</organism>
<dbReference type="RefSeq" id="WP_220207196.1">
    <property type="nucleotide sequence ID" value="NZ_BNJK01000001.1"/>
</dbReference>
<accession>A0A8J3IJA9</accession>
<sequence length="254" mass="28797">MEDIHSILVNILSNVLWLPVGVLLAYVGFWIQIRFPNRRLWQLQDPSRLVVCAASSTTTNTGVYRRPSTGIGQVRALIVATRSLTRAYRRQLDIQNILLSNEPLQERIEHDLLLLGGPENNEVAGKLLDLLANEQPARMIGHMILWRIDYRGDQWVDQGALEYEGHAINRKVVMDYGLIVRVDNPFTSRHRTAILFAGSHTYGTIAAAKFFTEDLHKHLGKLTAHGKKNLVVLVSAHIVNGYPTKMNLERSYAW</sequence>
<feature type="transmembrane region" description="Helical" evidence="1">
    <location>
        <begin position="6"/>
        <end position="31"/>
    </location>
</feature>
<proteinExistence type="predicted"/>
<dbReference type="EMBL" id="BNJK01000001">
    <property type="protein sequence ID" value="GHO96584.1"/>
    <property type="molecule type" value="Genomic_DNA"/>
</dbReference>
<keyword evidence="1" id="KW-1133">Transmembrane helix</keyword>
<name>A0A8J3IJA9_9CHLR</name>
<reference evidence="2" key="1">
    <citation type="submission" date="2020-10" db="EMBL/GenBank/DDBJ databases">
        <title>Taxonomic study of unclassified bacteria belonging to the class Ktedonobacteria.</title>
        <authorList>
            <person name="Yabe S."/>
            <person name="Wang C.M."/>
            <person name="Zheng Y."/>
            <person name="Sakai Y."/>
            <person name="Cavaletti L."/>
            <person name="Monciardini P."/>
            <person name="Donadio S."/>
        </authorList>
    </citation>
    <scope>NUCLEOTIDE SEQUENCE</scope>
    <source>
        <strain evidence="2">ID150040</strain>
    </source>
</reference>
<dbReference type="AlphaFoldDB" id="A0A8J3IJA9"/>
<gene>
    <name evidence="2" type="ORF">KSF_066320</name>
</gene>
<keyword evidence="3" id="KW-1185">Reference proteome</keyword>
<evidence type="ECO:0000313" key="3">
    <source>
        <dbReference type="Proteomes" id="UP000597444"/>
    </source>
</evidence>
<comment type="caution">
    <text evidence="2">The sequence shown here is derived from an EMBL/GenBank/DDBJ whole genome shotgun (WGS) entry which is preliminary data.</text>
</comment>
<dbReference type="Proteomes" id="UP000597444">
    <property type="component" value="Unassembled WGS sequence"/>
</dbReference>
<protein>
    <submittedName>
        <fullName evidence="2">Uncharacterized protein</fullName>
    </submittedName>
</protein>
<evidence type="ECO:0000256" key="1">
    <source>
        <dbReference type="SAM" id="Phobius"/>
    </source>
</evidence>
<evidence type="ECO:0000313" key="2">
    <source>
        <dbReference type="EMBL" id="GHO96584.1"/>
    </source>
</evidence>
<keyword evidence="1" id="KW-0812">Transmembrane</keyword>
<keyword evidence="1" id="KW-0472">Membrane</keyword>